<dbReference type="Proteomes" id="UP000277580">
    <property type="component" value="Unassembled WGS sequence"/>
</dbReference>
<sequence length="167" mass="18494">MAPLDLYNHVATETPSIRPKPADAPPPAETPMKTLLNRLFTLTVGTPRPPTPMELDTPVATKITPVLARLVLSPETKTPTRKLFGMFSADKMVKNSFKKEKELARIKREREEARCFCMTCKGGRWGGVYCCAVTVVEFMDFEYAKGDGKGGKCGCVMCKGEWSEGEE</sequence>
<proteinExistence type="predicted"/>
<gene>
    <name evidence="2" type="ORF">P167DRAFT_576035</name>
</gene>
<dbReference type="AlphaFoldDB" id="A0A3N4KMZ7"/>
<keyword evidence="3" id="KW-1185">Reference proteome</keyword>
<evidence type="ECO:0000256" key="1">
    <source>
        <dbReference type="SAM" id="MobiDB-lite"/>
    </source>
</evidence>
<name>A0A3N4KMZ7_9PEZI</name>
<dbReference type="OrthoDB" id="10371146at2759"/>
<accession>A0A3N4KMZ7</accession>
<dbReference type="EMBL" id="ML119141">
    <property type="protein sequence ID" value="RPB10712.1"/>
    <property type="molecule type" value="Genomic_DNA"/>
</dbReference>
<reference evidence="2 3" key="1">
    <citation type="journal article" date="2018" name="Nat. Ecol. Evol.">
        <title>Pezizomycetes genomes reveal the molecular basis of ectomycorrhizal truffle lifestyle.</title>
        <authorList>
            <person name="Murat C."/>
            <person name="Payen T."/>
            <person name="Noel B."/>
            <person name="Kuo A."/>
            <person name="Morin E."/>
            <person name="Chen J."/>
            <person name="Kohler A."/>
            <person name="Krizsan K."/>
            <person name="Balestrini R."/>
            <person name="Da Silva C."/>
            <person name="Montanini B."/>
            <person name="Hainaut M."/>
            <person name="Levati E."/>
            <person name="Barry K.W."/>
            <person name="Belfiori B."/>
            <person name="Cichocki N."/>
            <person name="Clum A."/>
            <person name="Dockter R.B."/>
            <person name="Fauchery L."/>
            <person name="Guy J."/>
            <person name="Iotti M."/>
            <person name="Le Tacon F."/>
            <person name="Lindquist E.A."/>
            <person name="Lipzen A."/>
            <person name="Malagnac F."/>
            <person name="Mello A."/>
            <person name="Molinier V."/>
            <person name="Miyauchi S."/>
            <person name="Poulain J."/>
            <person name="Riccioni C."/>
            <person name="Rubini A."/>
            <person name="Sitrit Y."/>
            <person name="Splivallo R."/>
            <person name="Traeger S."/>
            <person name="Wang M."/>
            <person name="Zifcakova L."/>
            <person name="Wipf D."/>
            <person name="Zambonelli A."/>
            <person name="Paolocci F."/>
            <person name="Nowrousian M."/>
            <person name="Ottonello S."/>
            <person name="Baldrian P."/>
            <person name="Spatafora J.W."/>
            <person name="Henrissat B."/>
            <person name="Nagy L.G."/>
            <person name="Aury J.M."/>
            <person name="Wincker P."/>
            <person name="Grigoriev I.V."/>
            <person name="Bonfante P."/>
            <person name="Martin F.M."/>
        </authorList>
    </citation>
    <scope>NUCLEOTIDE SEQUENCE [LARGE SCALE GENOMIC DNA]</scope>
    <source>
        <strain evidence="2 3">CCBAS932</strain>
    </source>
</reference>
<evidence type="ECO:0000313" key="3">
    <source>
        <dbReference type="Proteomes" id="UP000277580"/>
    </source>
</evidence>
<protein>
    <submittedName>
        <fullName evidence="2">Uncharacterized protein</fullName>
    </submittedName>
</protein>
<evidence type="ECO:0000313" key="2">
    <source>
        <dbReference type="EMBL" id="RPB10712.1"/>
    </source>
</evidence>
<feature type="region of interest" description="Disordered" evidence="1">
    <location>
        <begin position="10"/>
        <end position="29"/>
    </location>
</feature>
<dbReference type="InParanoid" id="A0A3N4KMZ7"/>
<organism evidence="2 3">
    <name type="scientific">Morchella conica CCBAS932</name>
    <dbReference type="NCBI Taxonomy" id="1392247"/>
    <lineage>
        <taxon>Eukaryota</taxon>
        <taxon>Fungi</taxon>
        <taxon>Dikarya</taxon>
        <taxon>Ascomycota</taxon>
        <taxon>Pezizomycotina</taxon>
        <taxon>Pezizomycetes</taxon>
        <taxon>Pezizales</taxon>
        <taxon>Morchellaceae</taxon>
        <taxon>Morchella</taxon>
    </lineage>
</organism>